<dbReference type="InterPro" id="IPR011014">
    <property type="entry name" value="MscS_channel_TM-2"/>
</dbReference>
<evidence type="ECO:0000313" key="12">
    <source>
        <dbReference type="Proteomes" id="UP000324996"/>
    </source>
</evidence>
<feature type="transmembrane region" description="Helical" evidence="7">
    <location>
        <begin position="92"/>
        <end position="121"/>
    </location>
</feature>
<name>A0A5A7NF03_9PROT</name>
<evidence type="ECO:0000256" key="3">
    <source>
        <dbReference type="ARBA" id="ARBA00022475"/>
    </source>
</evidence>
<dbReference type="SUPFAM" id="SSF50182">
    <property type="entry name" value="Sm-like ribonucleoproteins"/>
    <property type="match status" value="1"/>
</dbReference>
<keyword evidence="7" id="KW-0407">Ion channel</keyword>
<evidence type="ECO:0000256" key="4">
    <source>
        <dbReference type="ARBA" id="ARBA00022692"/>
    </source>
</evidence>
<comment type="caution">
    <text evidence="7">Lacks conserved residue(s) required for the propagation of feature annotation.</text>
</comment>
<dbReference type="Pfam" id="PF05552">
    <property type="entry name" value="MS_channel_1st_1"/>
    <property type="match status" value="1"/>
</dbReference>
<dbReference type="Gene3D" id="2.30.30.60">
    <property type="match status" value="1"/>
</dbReference>
<dbReference type="InterPro" id="IPR006685">
    <property type="entry name" value="MscS_channel_2nd"/>
</dbReference>
<evidence type="ECO:0000259" key="9">
    <source>
        <dbReference type="Pfam" id="PF21082"/>
    </source>
</evidence>
<sequence length="289" mass="31040">MDAQALEDLWQTALQLLTAYGMSAVGAVVILIIGLYVAGLADRTVRKIMGRSEKIDQTLTGFVSSLVRYAIILFTIIAVLQKFGVQTASLVAVVGALGLAIGLALQGTLANFAAGVMLLIFRPFKVGQYVDAGGIAGTAKSISLFSTDLDTPDNIRITIPNGQIWGQSIRNFNFHETRRLDIPCGISYGDDLDRAMAVMERTISADPRVLADPAINVLVDGLGDSSVNLIARFWCASADYWQLKWDMTKAVKLAFDREGIEIPFPQRMVHVAGGAPLPKSSHTEKGAGA</sequence>
<dbReference type="EMBL" id="BKCN01000038">
    <property type="protein sequence ID" value="GER05659.1"/>
    <property type="molecule type" value="Genomic_DNA"/>
</dbReference>
<evidence type="ECO:0000256" key="5">
    <source>
        <dbReference type="ARBA" id="ARBA00022989"/>
    </source>
</evidence>
<evidence type="ECO:0000256" key="6">
    <source>
        <dbReference type="ARBA" id="ARBA00023136"/>
    </source>
</evidence>
<dbReference type="Pfam" id="PF21088">
    <property type="entry name" value="MS_channel_1st"/>
    <property type="match status" value="1"/>
</dbReference>
<dbReference type="InterPro" id="IPR045275">
    <property type="entry name" value="MscS_archaea/bacteria_type"/>
</dbReference>
<keyword evidence="3" id="KW-1003">Cell membrane</keyword>
<evidence type="ECO:0000256" key="1">
    <source>
        <dbReference type="ARBA" id="ARBA00004651"/>
    </source>
</evidence>
<dbReference type="SUPFAM" id="SSF82861">
    <property type="entry name" value="Mechanosensitive channel protein MscS (YggB), transmembrane region"/>
    <property type="match status" value="1"/>
</dbReference>
<dbReference type="InterPro" id="IPR011066">
    <property type="entry name" value="MscS_channel_C_sf"/>
</dbReference>
<evidence type="ECO:0000256" key="7">
    <source>
        <dbReference type="RuleBase" id="RU369025"/>
    </source>
</evidence>
<keyword evidence="7" id="KW-0406">Ion transport</keyword>
<evidence type="ECO:0000259" key="10">
    <source>
        <dbReference type="Pfam" id="PF21088"/>
    </source>
</evidence>
<feature type="transmembrane region" description="Helical" evidence="7">
    <location>
        <begin position="20"/>
        <end position="38"/>
    </location>
</feature>
<proteinExistence type="inferred from homology"/>
<dbReference type="PANTHER" id="PTHR30221">
    <property type="entry name" value="SMALL-CONDUCTANCE MECHANOSENSITIVE CHANNEL"/>
    <property type="match status" value="1"/>
</dbReference>
<dbReference type="Pfam" id="PF00924">
    <property type="entry name" value="MS_channel_2nd"/>
    <property type="match status" value="1"/>
</dbReference>
<gene>
    <name evidence="11" type="ORF">JCM17846_33410</name>
</gene>
<comment type="subcellular location">
    <subcellularLocation>
        <location evidence="7">Cell inner membrane</location>
        <topology evidence="7">Multi-pass membrane protein</topology>
    </subcellularLocation>
    <subcellularLocation>
        <location evidence="1">Cell membrane</location>
        <topology evidence="1">Multi-pass membrane protein</topology>
    </subcellularLocation>
</comment>
<evidence type="ECO:0000313" key="11">
    <source>
        <dbReference type="EMBL" id="GER05659.1"/>
    </source>
</evidence>
<dbReference type="Gene3D" id="1.10.287.1260">
    <property type="match status" value="1"/>
</dbReference>
<comment type="caution">
    <text evidence="11">The sequence shown here is derived from an EMBL/GenBank/DDBJ whole genome shotgun (WGS) entry which is preliminary data.</text>
</comment>
<dbReference type="InterPro" id="IPR010920">
    <property type="entry name" value="LSM_dom_sf"/>
</dbReference>
<keyword evidence="7" id="KW-0997">Cell inner membrane</keyword>
<organism evidence="11 12">
    <name type="scientific">Iodidimonas nitroreducens</name>
    <dbReference type="NCBI Taxonomy" id="1236968"/>
    <lineage>
        <taxon>Bacteria</taxon>
        <taxon>Pseudomonadati</taxon>
        <taxon>Pseudomonadota</taxon>
        <taxon>Alphaproteobacteria</taxon>
        <taxon>Iodidimonadales</taxon>
        <taxon>Iodidimonadaceae</taxon>
        <taxon>Iodidimonas</taxon>
    </lineage>
</organism>
<keyword evidence="4 7" id="KW-0812">Transmembrane</keyword>
<keyword evidence="12" id="KW-1185">Reference proteome</keyword>
<keyword evidence="6 7" id="KW-0472">Membrane</keyword>
<dbReference type="GO" id="GO:0008381">
    <property type="term" value="F:mechanosensitive monoatomic ion channel activity"/>
    <property type="evidence" value="ECO:0007669"/>
    <property type="project" value="InterPro"/>
</dbReference>
<dbReference type="InterPro" id="IPR049278">
    <property type="entry name" value="MS_channel_C"/>
</dbReference>
<dbReference type="PANTHER" id="PTHR30221:SF1">
    <property type="entry name" value="SMALL-CONDUCTANCE MECHANOSENSITIVE CHANNEL"/>
    <property type="match status" value="1"/>
</dbReference>
<dbReference type="GO" id="GO:0005886">
    <property type="term" value="C:plasma membrane"/>
    <property type="evidence" value="ECO:0007669"/>
    <property type="project" value="UniProtKB-SubCell"/>
</dbReference>
<keyword evidence="5 7" id="KW-1133">Transmembrane helix</keyword>
<feature type="domain" description="Mechanosensitive ion channel transmembrane helices 2/3" evidence="10">
    <location>
        <begin position="66"/>
        <end position="106"/>
    </location>
</feature>
<dbReference type="RefSeq" id="WP_150007475.1">
    <property type="nucleotide sequence ID" value="NZ_BKCN01000038.1"/>
</dbReference>
<comment type="function">
    <text evidence="7">Mechanosensitive channel that participates in the regulation of osmotic pressure changes within the cell, opening in response to stretch forces in the membrane lipid bilayer, without the need for other proteins. Contributes to normal resistance to hypoosmotic shock. Forms an ion channel of 1.0 nanosiemens conductance with a slight preference for anions.</text>
</comment>
<protein>
    <recommendedName>
        <fullName evidence="7">Small-conductance mechanosensitive channel</fullName>
    </recommendedName>
</protein>
<dbReference type="Proteomes" id="UP000324996">
    <property type="component" value="Unassembled WGS sequence"/>
</dbReference>
<reference evidence="11 12" key="1">
    <citation type="submission" date="2019-09" db="EMBL/GenBank/DDBJ databases">
        <title>NBRP : Genome information of microbial organism related human and environment.</title>
        <authorList>
            <person name="Hattori M."/>
            <person name="Oshima K."/>
            <person name="Inaba H."/>
            <person name="Suda W."/>
            <person name="Sakamoto M."/>
            <person name="Iino T."/>
            <person name="Kitahara M."/>
            <person name="Oshida Y."/>
            <person name="Iida T."/>
            <person name="Kudo T."/>
            <person name="Itoh T."/>
            <person name="Ohkuma M."/>
        </authorList>
    </citation>
    <scope>NUCLEOTIDE SEQUENCE [LARGE SCALE GENOMIC DNA]</scope>
    <source>
        <strain evidence="11 12">Q-1</strain>
    </source>
</reference>
<dbReference type="InterPro" id="IPR049142">
    <property type="entry name" value="MS_channel_1st"/>
</dbReference>
<comment type="subunit">
    <text evidence="7">Homoheptamer.</text>
</comment>
<feature type="transmembrane region" description="Helical" evidence="7">
    <location>
        <begin position="59"/>
        <end position="80"/>
    </location>
</feature>
<feature type="domain" description="Mechanosensitive ion channel MscS" evidence="8">
    <location>
        <begin position="108"/>
        <end position="173"/>
    </location>
</feature>
<evidence type="ECO:0000259" key="8">
    <source>
        <dbReference type="Pfam" id="PF00924"/>
    </source>
</evidence>
<keyword evidence="7" id="KW-0813">Transport</keyword>
<accession>A0A5A7NF03</accession>
<dbReference type="InterPro" id="IPR023408">
    <property type="entry name" value="MscS_beta-dom_sf"/>
</dbReference>
<dbReference type="Gene3D" id="3.30.70.100">
    <property type="match status" value="1"/>
</dbReference>
<feature type="domain" description="Mechanosensitive ion channel MscS C-terminal" evidence="9">
    <location>
        <begin position="182"/>
        <end position="262"/>
    </location>
</feature>
<comment type="similarity">
    <text evidence="2 7">Belongs to the MscS (TC 1.A.23) family.</text>
</comment>
<evidence type="ECO:0000256" key="2">
    <source>
        <dbReference type="ARBA" id="ARBA00008017"/>
    </source>
</evidence>
<dbReference type="AlphaFoldDB" id="A0A5A7NF03"/>
<dbReference type="InterPro" id="IPR008910">
    <property type="entry name" value="MSC_TM_helix"/>
</dbReference>
<dbReference type="Pfam" id="PF21082">
    <property type="entry name" value="MS_channel_3rd"/>
    <property type="match status" value="1"/>
</dbReference>
<dbReference type="SUPFAM" id="SSF82689">
    <property type="entry name" value="Mechanosensitive channel protein MscS (YggB), C-terminal domain"/>
    <property type="match status" value="1"/>
</dbReference>